<dbReference type="Proteomes" id="UP000480178">
    <property type="component" value="Chromosome"/>
</dbReference>
<keyword evidence="1" id="KW-0805">Transcription regulation</keyword>
<evidence type="ECO:0000256" key="2">
    <source>
        <dbReference type="ARBA" id="ARBA00023125"/>
    </source>
</evidence>
<dbReference type="PROSITE" id="PS01124">
    <property type="entry name" value="HTH_ARAC_FAMILY_2"/>
    <property type="match status" value="1"/>
</dbReference>
<dbReference type="EMBL" id="CP048222">
    <property type="protein sequence ID" value="QHT72236.1"/>
    <property type="molecule type" value="Genomic_DNA"/>
</dbReference>
<evidence type="ECO:0000259" key="4">
    <source>
        <dbReference type="PROSITE" id="PS01124"/>
    </source>
</evidence>
<feature type="domain" description="HTH araC/xylS-type" evidence="4">
    <location>
        <begin position="1"/>
        <end position="75"/>
    </location>
</feature>
<dbReference type="AlphaFoldDB" id="A0A6C0GWM5"/>
<dbReference type="GO" id="GO:0043565">
    <property type="term" value="F:sequence-specific DNA binding"/>
    <property type="evidence" value="ECO:0007669"/>
    <property type="project" value="InterPro"/>
</dbReference>
<keyword evidence="2" id="KW-0238">DNA-binding</keyword>
<dbReference type="KEGG" id="rhoz:GXP67_31610"/>
<reference evidence="5 7" key="1">
    <citation type="submission" date="2020-01" db="EMBL/GenBank/DDBJ databases">
        <authorList>
            <person name="Kim M.K."/>
        </authorList>
    </citation>
    <scope>NUCLEOTIDE SEQUENCE [LARGE SCALE GENOMIC DNA]</scope>
    <source>
        <strain evidence="5 7">172606-1</strain>
    </source>
</reference>
<evidence type="ECO:0000313" key="6">
    <source>
        <dbReference type="EMBL" id="QHT72236.1"/>
    </source>
</evidence>
<name>A0A6C0GWM5_9BACT</name>
<accession>A0A6C0GWM5</accession>
<dbReference type="KEGG" id="rhoz:GXP67_12240"/>
<dbReference type="GO" id="GO:0003700">
    <property type="term" value="F:DNA-binding transcription factor activity"/>
    <property type="evidence" value="ECO:0007669"/>
    <property type="project" value="InterPro"/>
</dbReference>
<dbReference type="EMBL" id="CP048222">
    <property type="protein sequence ID" value="QHT71993.1"/>
    <property type="molecule type" value="Genomic_DNA"/>
</dbReference>
<organism evidence="5 7">
    <name type="scientific">Rhodocytophaga rosea</name>
    <dbReference type="NCBI Taxonomy" id="2704465"/>
    <lineage>
        <taxon>Bacteria</taxon>
        <taxon>Pseudomonadati</taxon>
        <taxon>Bacteroidota</taxon>
        <taxon>Cytophagia</taxon>
        <taxon>Cytophagales</taxon>
        <taxon>Rhodocytophagaceae</taxon>
        <taxon>Rhodocytophaga</taxon>
    </lineage>
</organism>
<proteinExistence type="predicted"/>
<sequence length="75" mass="8706">MLAQSLGISPNYLNEIIKSLTGQPASAHLQRKMILEIKSYLLHTNDQVAEIAYRLGFENIPYFNRFFKNIQDLHQ</sequence>
<evidence type="ECO:0000313" key="7">
    <source>
        <dbReference type="Proteomes" id="UP000480178"/>
    </source>
</evidence>
<dbReference type="RefSeq" id="WP_162447896.1">
    <property type="nucleotide sequence ID" value="NZ_CP048222.1"/>
</dbReference>
<gene>
    <name evidence="5" type="ORF">GXP67_12240</name>
    <name evidence="6" type="ORF">GXP67_31610</name>
</gene>
<evidence type="ECO:0000313" key="5">
    <source>
        <dbReference type="EMBL" id="QHT71993.1"/>
    </source>
</evidence>
<evidence type="ECO:0000256" key="3">
    <source>
        <dbReference type="ARBA" id="ARBA00023163"/>
    </source>
</evidence>
<dbReference type="PANTHER" id="PTHR43280">
    <property type="entry name" value="ARAC-FAMILY TRANSCRIPTIONAL REGULATOR"/>
    <property type="match status" value="1"/>
</dbReference>
<protein>
    <submittedName>
        <fullName evidence="5">AraC family transcriptional regulator</fullName>
    </submittedName>
</protein>
<dbReference type="InterPro" id="IPR009057">
    <property type="entry name" value="Homeodomain-like_sf"/>
</dbReference>
<dbReference type="PANTHER" id="PTHR43280:SF2">
    <property type="entry name" value="HTH-TYPE TRANSCRIPTIONAL REGULATOR EXSA"/>
    <property type="match status" value="1"/>
</dbReference>
<keyword evidence="7" id="KW-1185">Reference proteome</keyword>
<keyword evidence="3" id="KW-0804">Transcription</keyword>
<dbReference type="InterPro" id="IPR018060">
    <property type="entry name" value="HTH_AraC"/>
</dbReference>
<dbReference type="Pfam" id="PF12833">
    <property type="entry name" value="HTH_18"/>
    <property type="match status" value="1"/>
</dbReference>
<dbReference type="SUPFAM" id="SSF46689">
    <property type="entry name" value="Homeodomain-like"/>
    <property type="match status" value="1"/>
</dbReference>
<dbReference type="SMART" id="SM00342">
    <property type="entry name" value="HTH_ARAC"/>
    <property type="match status" value="1"/>
</dbReference>
<dbReference type="Gene3D" id="1.10.10.60">
    <property type="entry name" value="Homeodomain-like"/>
    <property type="match status" value="1"/>
</dbReference>
<evidence type="ECO:0000256" key="1">
    <source>
        <dbReference type="ARBA" id="ARBA00023015"/>
    </source>
</evidence>